<proteinExistence type="predicted"/>
<dbReference type="AlphaFoldDB" id="A0A370D951"/>
<protein>
    <submittedName>
        <fullName evidence="1">Uncharacterized protein</fullName>
    </submittedName>
</protein>
<accession>A0A370D951</accession>
<dbReference type="Proteomes" id="UP000254771">
    <property type="component" value="Unassembled WGS sequence"/>
</dbReference>
<name>A0A370D951_9GAMM</name>
<gene>
    <name evidence="1" type="ORF">DIZ78_17695</name>
</gene>
<reference evidence="1 2" key="1">
    <citation type="journal article" date="2018" name="ISME J.">
        <title>Endosymbiont genomes yield clues of tubeworm success.</title>
        <authorList>
            <person name="Li Y."/>
            <person name="Liles M.R."/>
            <person name="Halanych K.M."/>
        </authorList>
    </citation>
    <scope>NUCLEOTIDE SEQUENCE [LARGE SCALE GENOMIC DNA]</scope>
    <source>
        <strain evidence="1">A1462</strain>
    </source>
</reference>
<organism evidence="1 2">
    <name type="scientific">endosymbiont of Escarpia spicata</name>
    <dbReference type="NCBI Taxonomy" id="2200908"/>
    <lineage>
        <taxon>Bacteria</taxon>
        <taxon>Pseudomonadati</taxon>
        <taxon>Pseudomonadota</taxon>
        <taxon>Gammaproteobacteria</taxon>
        <taxon>sulfur-oxidizing symbionts</taxon>
    </lineage>
</organism>
<evidence type="ECO:0000313" key="2">
    <source>
        <dbReference type="Proteomes" id="UP000254771"/>
    </source>
</evidence>
<comment type="caution">
    <text evidence="1">The sequence shown here is derived from an EMBL/GenBank/DDBJ whole genome shotgun (WGS) entry which is preliminary data.</text>
</comment>
<sequence>MSKKEKVHRLFGLLADEVLEFIRESESSFSEKWVPSVYIKDQLDLNMSAYPQGNKIDNKTGWLFATIARHLEDRNLLEFHKIGQRSYYRSK</sequence>
<dbReference type="EMBL" id="QFXE01000023">
    <property type="protein sequence ID" value="RDH80894.1"/>
    <property type="molecule type" value="Genomic_DNA"/>
</dbReference>
<evidence type="ECO:0000313" key="1">
    <source>
        <dbReference type="EMBL" id="RDH80894.1"/>
    </source>
</evidence>
<keyword evidence="2" id="KW-1185">Reference proteome</keyword>